<dbReference type="RefSeq" id="WP_342757358.1">
    <property type="nucleotide sequence ID" value="NZ_CP146256.1"/>
</dbReference>
<dbReference type="EMBL" id="CP146256">
    <property type="protein sequence ID" value="XAH73757.1"/>
    <property type="molecule type" value="Genomic_DNA"/>
</dbReference>
<evidence type="ECO:0000256" key="1">
    <source>
        <dbReference type="SAM" id="MobiDB-lite"/>
    </source>
</evidence>
<sequence length="279" mass="28449">MKKGFEVVNMHGSASGVIPVPIIGENGYWYVGNEDTGVKAEGVDGKNGEMGPVGPQGAKGEKGDKGDQGEMGPQGPKGDTGATGIQGPKGDTGAIGPQGPIGETPALAANLTTTIAGKALDATMGKVLNDKISVNTASIDAVNSNLASFQQSFQAGCSIVAAAITSMGVPTANNATPTTMANNIKSISNTITETQEISVSGLGTSIRLGSVYADATFSRPVVGVSKIEISFENGGYVFQNDTMVQPTSISGQIVTFRVAHDGNYPPSFVKLRITAVLVK</sequence>
<dbReference type="InterPro" id="IPR008160">
    <property type="entry name" value="Collagen"/>
</dbReference>
<feature type="region of interest" description="Disordered" evidence="1">
    <location>
        <begin position="40"/>
        <end position="94"/>
    </location>
</feature>
<protein>
    <recommendedName>
        <fullName evidence="4">Collagen triple helix repeat protein</fullName>
    </recommendedName>
</protein>
<dbReference type="Proteomes" id="UP001451571">
    <property type="component" value="Chromosome"/>
</dbReference>
<evidence type="ECO:0008006" key="4">
    <source>
        <dbReference type="Google" id="ProtNLM"/>
    </source>
</evidence>
<feature type="compositionally biased region" description="Basic and acidic residues" evidence="1">
    <location>
        <begin position="59"/>
        <end position="68"/>
    </location>
</feature>
<evidence type="ECO:0000313" key="3">
    <source>
        <dbReference type="Proteomes" id="UP001451571"/>
    </source>
</evidence>
<gene>
    <name evidence="2" type="ORF">V6984_19995</name>
</gene>
<proteinExistence type="predicted"/>
<keyword evidence="3" id="KW-1185">Reference proteome</keyword>
<evidence type="ECO:0000313" key="2">
    <source>
        <dbReference type="EMBL" id="XAH73757.1"/>
    </source>
</evidence>
<accession>A0ABZ3EU59</accession>
<reference evidence="2 3" key="1">
    <citation type="submission" date="2024-02" db="EMBL/GenBank/DDBJ databases">
        <title>Bacterial strain from lacustrine sediment.</title>
        <authorList>
            <person name="Petit C."/>
            <person name="Fadhlaoui K."/>
        </authorList>
    </citation>
    <scope>NUCLEOTIDE SEQUENCE [LARGE SCALE GENOMIC DNA]</scope>
    <source>
        <strain evidence="2 3">IPX-CK</strain>
    </source>
</reference>
<name>A0ABZ3EU59_9FIRM</name>
<organism evidence="2 3">
    <name type="scientific">Kineothrix sedimenti</name>
    <dbReference type="NCBI Taxonomy" id="3123317"/>
    <lineage>
        <taxon>Bacteria</taxon>
        <taxon>Bacillati</taxon>
        <taxon>Bacillota</taxon>
        <taxon>Clostridia</taxon>
        <taxon>Lachnospirales</taxon>
        <taxon>Lachnospiraceae</taxon>
        <taxon>Kineothrix</taxon>
    </lineage>
</organism>
<dbReference type="Pfam" id="PF01391">
    <property type="entry name" value="Collagen"/>
    <property type="match status" value="1"/>
</dbReference>